<evidence type="ECO:0000313" key="1">
    <source>
        <dbReference type="EMBL" id="CAI2383384.1"/>
    </source>
</evidence>
<reference evidence="1" key="1">
    <citation type="submission" date="2023-07" db="EMBL/GenBank/DDBJ databases">
        <authorList>
            <consortium name="AG Swart"/>
            <person name="Singh M."/>
            <person name="Singh A."/>
            <person name="Seah K."/>
            <person name="Emmerich C."/>
        </authorList>
    </citation>
    <scope>NUCLEOTIDE SEQUENCE</scope>
    <source>
        <strain evidence="1">DP1</strain>
    </source>
</reference>
<dbReference type="EMBL" id="CAMPGE010025647">
    <property type="protein sequence ID" value="CAI2383384.1"/>
    <property type="molecule type" value="Genomic_DNA"/>
</dbReference>
<proteinExistence type="predicted"/>
<evidence type="ECO:0000313" key="2">
    <source>
        <dbReference type="Proteomes" id="UP001295684"/>
    </source>
</evidence>
<keyword evidence="2" id="KW-1185">Reference proteome</keyword>
<accession>A0AAD1Y2I8</accession>
<gene>
    <name evidence="1" type="ORF">ECRASSUSDP1_LOCUS24883</name>
</gene>
<sequence>MSFKKLYLSTKFWKFWYHIKILLYAYRTCHIVKLWIKSFDLFAIMITYG</sequence>
<comment type="caution">
    <text evidence="1">The sequence shown here is derived from an EMBL/GenBank/DDBJ whole genome shotgun (WGS) entry which is preliminary data.</text>
</comment>
<organism evidence="1 2">
    <name type="scientific">Euplotes crassus</name>
    <dbReference type="NCBI Taxonomy" id="5936"/>
    <lineage>
        <taxon>Eukaryota</taxon>
        <taxon>Sar</taxon>
        <taxon>Alveolata</taxon>
        <taxon>Ciliophora</taxon>
        <taxon>Intramacronucleata</taxon>
        <taxon>Spirotrichea</taxon>
        <taxon>Hypotrichia</taxon>
        <taxon>Euplotida</taxon>
        <taxon>Euplotidae</taxon>
        <taxon>Moneuplotes</taxon>
    </lineage>
</organism>
<dbReference type="Proteomes" id="UP001295684">
    <property type="component" value="Unassembled WGS sequence"/>
</dbReference>
<protein>
    <submittedName>
        <fullName evidence="1">Uncharacterized protein</fullName>
    </submittedName>
</protein>
<name>A0AAD1Y2I8_EUPCR</name>
<dbReference type="AlphaFoldDB" id="A0AAD1Y2I8"/>